<dbReference type="Proteomes" id="UP000742631">
    <property type="component" value="Unassembled WGS sequence"/>
</dbReference>
<name>A0A921JE89_9HYPH</name>
<protein>
    <submittedName>
        <fullName evidence="1">Uncharacterized protein</fullName>
    </submittedName>
</protein>
<accession>A0A921JE89</accession>
<sequence>MDDERAILTDVEFAIADAEWRHEVAQVLGRPIDDDDTILPVYRGEQGTALHRAFEERQRALRAWRAARGVP</sequence>
<dbReference type="AlphaFoldDB" id="A0A921JE89"/>
<reference evidence="1" key="1">
    <citation type="journal article" date="2021" name="PeerJ">
        <title>Extensive microbial diversity within the chicken gut microbiome revealed by metagenomics and culture.</title>
        <authorList>
            <person name="Gilroy R."/>
            <person name="Ravi A."/>
            <person name="Getino M."/>
            <person name="Pursley I."/>
            <person name="Horton D.L."/>
            <person name="Alikhan N.F."/>
            <person name="Baker D."/>
            <person name="Gharbi K."/>
            <person name="Hall N."/>
            <person name="Watson M."/>
            <person name="Adriaenssens E.M."/>
            <person name="Foster-Nyarko E."/>
            <person name="Jarju S."/>
            <person name="Secka A."/>
            <person name="Antonio M."/>
            <person name="Oren A."/>
            <person name="Chaudhuri R.R."/>
            <person name="La Ragione R."/>
            <person name="Hildebrand F."/>
            <person name="Pallen M.J."/>
        </authorList>
    </citation>
    <scope>NUCLEOTIDE SEQUENCE</scope>
    <source>
        <strain evidence="1">316</strain>
    </source>
</reference>
<reference evidence="1" key="2">
    <citation type="submission" date="2021-09" db="EMBL/GenBank/DDBJ databases">
        <authorList>
            <person name="Gilroy R."/>
        </authorList>
    </citation>
    <scope>NUCLEOTIDE SEQUENCE</scope>
    <source>
        <strain evidence="1">316</strain>
    </source>
</reference>
<evidence type="ECO:0000313" key="1">
    <source>
        <dbReference type="EMBL" id="HJE23315.1"/>
    </source>
</evidence>
<dbReference type="EMBL" id="DYYG01000018">
    <property type="protein sequence ID" value="HJE23315.1"/>
    <property type="molecule type" value="Genomic_DNA"/>
</dbReference>
<evidence type="ECO:0000313" key="2">
    <source>
        <dbReference type="Proteomes" id="UP000742631"/>
    </source>
</evidence>
<organism evidence="1 2">
    <name type="scientific">Methylorubrum populi</name>
    <dbReference type="NCBI Taxonomy" id="223967"/>
    <lineage>
        <taxon>Bacteria</taxon>
        <taxon>Pseudomonadati</taxon>
        <taxon>Pseudomonadota</taxon>
        <taxon>Alphaproteobacteria</taxon>
        <taxon>Hyphomicrobiales</taxon>
        <taxon>Methylobacteriaceae</taxon>
        <taxon>Methylorubrum</taxon>
    </lineage>
</organism>
<proteinExistence type="predicted"/>
<gene>
    <name evidence="1" type="ORF">K8W01_06605</name>
</gene>
<comment type="caution">
    <text evidence="1">The sequence shown here is derived from an EMBL/GenBank/DDBJ whole genome shotgun (WGS) entry which is preliminary data.</text>
</comment>